<proteinExistence type="predicted"/>
<feature type="compositionally biased region" description="Gly residues" evidence="1">
    <location>
        <begin position="8"/>
        <end position="21"/>
    </location>
</feature>
<dbReference type="EMBL" id="JAIWYP010000006">
    <property type="protein sequence ID" value="KAH3809332.1"/>
    <property type="molecule type" value="Genomic_DNA"/>
</dbReference>
<feature type="compositionally biased region" description="Basic and acidic residues" evidence="1">
    <location>
        <begin position="23"/>
        <end position="35"/>
    </location>
</feature>
<organism evidence="2 3">
    <name type="scientific">Dreissena polymorpha</name>
    <name type="common">Zebra mussel</name>
    <name type="synonym">Mytilus polymorpha</name>
    <dbReference type="NCBI Taxonomy" id="45954"/>
    <lineage>
        <taxon>Eukaryota</taxon>
        <taxon>Metazoa</taxon>
        <taxon>Spiralia</taxon>
        <taxon>Lophotrochozoa</taxon>
        <taxon>Mollusca</taxon>
        <taxon>Bivalvia</taxon>
        <taxon>Autobranchia</taxon>
        <taxon>Heteroconchia</taxon>
        <taxon>Euheterodonta</taxon>
        <taxon>Imparidentia</taxon>
        <taxon>Neoheterodontei</taxon>
        <taxon>Myida</taxon>
        <taxon>Dreissenoidea</taxon>
        <taxon>Dreissenidae</taxon>
        <taxon>Dreissena</taxon>
    </lineage>
</organism>
<protein>
    <submittedName>
        <fullName evidence="2">Uncharacterized protein</fullName>
    </submittedName>
</protein>
<evidence type="ECO:0000313" key="3">
    <source>
        <dbReference type="Proteomes" id="UP000828390"/>
    </source>
</evidence>
<accession>A0A9D4JJ29</accession>
<dbReference type="AlphaFoldDB" id="A0A9D4JJ29"/>
<feature type="region of interest" description="Disordered" evidence="1">
    <location>
        <begin position="1"/>
        <end position="35"/>
    </location>
</feature>
<keyword evidence="3" id="KW-1185">Reference proteome</keyword>
<evidence type="ECO:0000313" key="2">
    <source>
        <dbReference type="EMBL" id="KAH3809332.1"/>
    </source>
</evidence>
<gene>
    <name evidence="2" type="ORF">DPMN_137695</name>
</gene>
<dbReference type="Proteomes" id="UP000828390">
    <property type="component" value="Unassembled WGS sequence"/>
</dbReference>
<reference evidence="2" key="2">
    <citation type="submission" date="2020-11" db="EMBL/GenBank/DDBJ databases">
        <authorList>
            <person name="McCartney M.A."/>
            <person name="Auch B."/>
            <person name="Kono T."/>
            <person name="Mallez S."/>
            <person name="Becker A."/>
            <person name="Gohl D.M."/>
            <person name="Silverstein K.A.T."/>
            <person name="Koren S."/>
            <person name="Bechman K.B."/>
            <person name="Herman A."/>
            <person name="Abrahante J.E."/>
            <person name="Garbe J."/>
        </authorList>
    </citation>
    <scope>NUCLEOTIDE SEQUENCE</scope>
    <source>
        <strain evidence="2">Duluth1</strain>
        <tissue evidence="2">Whole animal</tissue>
    </source>
</reference>
<evidence type="ECO:0000256" key="1">
    <source>
        <dbReference type="SAM" id="MobiDB-lite"/>
    </source>
</evidence>
<reference evidence="2" key="1">
    <citation type="journal article" date="2019" name="bioRxiv">
        <title>The Genome of the Zebra Mussel, Dreissena polymorpha: A Resource for Invasive Species Research.</title>
        <authorList>
            <person name="McCartney M.A."/>
            <person name="Auch B."/>
            <person name="Kono T."/>
            <person name="Mallez S."/>
            <person name="Zhang Y."/>
            <person name="Obille A."/>
            <person name="Becker A."/>
            <person name="Abrahante J.E."/>
            <person name="Garbe J."/>
            <person name="Badalamenti J.P."/>
            <person name="Herman A."/>
            <person name="Mangelson H."/>
            <person name="Liachko I."/>
            <person name="Sullivan S."/>
            <person name="Sone E.D."/>
            <person name="Koren S."/>
            <person name="Silverstein K.A.T."/>
            <person name="Beckman K.B."/>
            <person name="Gohl D.M."/>
        </authorList>
    </citation>
    <scope>NUCLEOTIDE SEQUENCE</scope>
    <source>
        <strain evidence="2">Duluth1</strain>
        <tissue evidence="2">Whole animal</tissue>
    </source>
</reference>
<sequence length="80" mass="9151">MRYHDQGVGPGRGQQASGGGDYCVHRDGHRPPWTDDHRHVQYKDQGRGRQQTLPVADPLRVLRDRGFHFRYAGSGDLNRQ</sequence>
<name>A0A9D4JJ29_DREPO</name>
<comment type="caution">
    <text evidence="2">The sequence shown here is derived from an EMBL/GenBank/DDBJ whole genome shotgun (WGS) entry which is preliminary data.</text>
</comment>